<protein>
    <submittedName>
        <fullName evidence="2">Uncharacterized protein</fullName>
    </submittedName>
</protein>
<gene>
    <name evidence="2" type="primary">RvY_12498</name>
    <name evidence="2" type="synonym">RvY_12498.1</name>
    <name evidence="2" type="ORF">RvY_12498-1</name>
</gene>
<feature type="transmembrane region" description="Helical" evidence="1">
    <location>
        <begin position="425"/>
        <end position="448"/>
    </location>
</feature>
<evidence type="ECO:0000256" key="1">
    <source>
        <dbReference type="SAM" id="Phobius"/>
    </source>
</evidence>
<dbReference type="Proteomes" id="UP000186922">
    <property type="component" value="Unassembled WGS sequence"/>
</dbReference>
<keyword evidence="1" id="KW-0812">Transmembrane</keyword>
<keyword evidence="3" id="KW-1185">Reference proteome</keyword>
<dbReference type="EMBL" id="BDGG01000007">
    <property type="protein sequence ID" value="GAV01854.1"/>
    <property type="molecule type" value="Genomic_DNA"/>
</dbReference>
<name>A0A1D1VSB7_RAMVA</name>
<keyword evidence="1" id="KW-1133">Transmembrane helix</keyword>
<organism evidence="2 3">
    <name type="scientific">Ramazzottius varieornatus</name>
    <name type="common">Water bear</name>
    <name type="synonym">Tardigrade</name>
    <dbReference type="NCBI Taxonomy" id="947166"/>
    <lineage>
        <taxon>Eukaryota</taxon>
        <taxon>Metazoa</taxon>
        <taxon>Ecdysozoa</taxon>
        <taxon>Tardigrada</taxon>
        <taxon>Eutardigrada</taxon>
        <taxon>Parachela</taxon>
        <taxon>Hypsibioidea</taxon>
        <taxon>Ramazzottiidae</taxon>
        <taxon>Ramazzottius</taxon>
    </lineage>
</organism>
<reference evidence="2 3" key="1">
    <citation type="journal article" date="2016" name="Nat. Commun.">
        <title>Extremotolerant tardigrade genome and improved radiotolerance of human cultured cells by tardigrade-unique protein.</title>
        <authorList>
            <person name="Hashimoto T."/>
            <person name="Horikawa D.D."/>
            <person name="Saito Y."/>
            <person name="Kuwahara H."/>
            <person name="Kozuka-Hata H."/>
            <person name="Shin-I T."/>
            <person name="Minakuchi Y."/>
            <person name="Ohishi K."/>
            <person name="Motoyama A."/>
            <person name="Aizu T."/>
            <person name="Enomoto A."/>
            <person name="Kondo K."/>
            <person name="Tanaka S."/>
            <person name="Hara Y."/>
            <person name="Koshikawa S."/>
            <person name="Sagara H."/>
            <person name="Miura T."/>
            <person name="Yokobori S."/>
            <person name="Miyagawa K."/>
            <person name="Suzuki Y."/>
            <person name="Kubo T."/>
            <person name="Oyama M."/>
            <person name="Kohara Y."/>
            <person name="Fujiyama A."/>
            <person name="Arakawa K."/>
            <person name="Katayama T."/>
            <person name="Toyoda A."/>
            <person name="Kunieda T."/>
        </authorList>
    </citation>
    <scope>NUCLEOTIDE SEQUENCE [LARGE SCALE GENOMIC DNA]</scope>
    <source>
        <strain evidence="2 3">YOKOZUNA-1</strain>
    </source>
</reference>
<sequence>MNCQEYPCSMPIRGSTAGFSFWKVNPRITSCFVYYVDARSSSRVWLDIRDYTWPTAIDPTSFRTYQFIWTPQYFACLVDGTAIANFTNQLSIPKEKLFTRFLVNCDNGAPRDKWNDSLPHSLAPVGTWMEHWEEHVQLLTLYAYDNDVAVYFDELLSQKRGDDDMPVNGWLFEYVGQMWRYADQQFGPLYQGNDPRFYTVFHVGRYNGCHIATQMEASHDFHHVLDCGSSSRTMWNTKTTSSTTNISWAVSHIGIRYARGVLGNPMWSIDQSALEHIVRYDICLGVNHPEVAQMVLDEFIDSPQTSPRAKSYWLRDFYLPVYNSYGNTTVLANYFSLLSTNFPTFVNNDGFRRYNNATITVTLGLYVHFWSGAANTSLQYMAAKAFGWTAQDSNDFRQAQKDFPRICYAGQYDDILLTQNRPLSVLLGISIPFVAVALTASAVACWWYRKKKRGQRIQAVSLRSLVSNSKECQYGRDTAFTDTDNAPNGGKDSDFVIGKDLKLFVVPRKRFKQSKLYN</sequence>
<keyword evidence="1" id="KW-0472">Membrane</keyword>
<proteinExistence type="predicted"/>
<evidence type="ECO:0000313" key="3">
    <source>
        <dbReference type="Proteomes" id="UP000186922"/>
    </source>
</evidence>
<accession>A0A1D1VSB7</accession>
<comment type="caution">
    <text evidence="2">The sequence shown here is derived from an EMBL/GenBank/DDBJ whole genome shotgun (WGS) entry which is preliminary data.</text>
</comment>
<dbReference type="AlphaFoldDB" id="A0A1D1VSB7"/>
<evidence type="ECO:0000313" key="2">
    <source>
        <dbReference type="EMBL" id="GAV01854.1"/>
    </source>
</evidence>